<organism evidence="1 2">
    <name type="scientific">Manihot esculenta</name>
    <name type="common">Cassava</name>
    <name type="synonym">Jatropha manihot</name>
    <dbReference type="NCBI Taxonomy" id="3983"/>
    <lineage>
        <taxon>Eukaryota</taxon>
        <taxon>Viridiplantae</taxon>
        <taxon>Streptophyta</taxon>
        <taxon>Embryophyta</taxon>
        <taxon>Tracheophyta</taxon>
        <taxon>Spermatophyta</taxon>
        <taxon>Magnoliopsida</taxon>
        <taxon>eudicotyledons</taxon>
        <taxon>Gunneridae</taxon>
        <taxon>Pentapetalae</taxon>
        <taxon>rosids</taxon>
        <taxon>fabids</taxon>
        <taxon>Malpighiales</taxon>
        <taxon>Euphorbiaceae</taxon>
        <taxon>Crotonoideae</taxon>
        <taxon>Manihoteae</taxon>
        <taxon>Manihot</taxon>
    </lineage>
</organism>
<evidence type="ECO:0000313" key="1">
    <source>
        <dbReference type="EMBL" id="KAG8662232.1"/>
    </source>
</evidence>
<reference evidence="2" key="1">
    <citation type="journal article" date="2016" name="Nat. Biotechnol.">
        <title>Sequencing wild and cultivated cassava and related species reveals extensive interspecific hybridization and genetic diversity.</title>
        <authorList>
            <person name="Bredeson J.V."/>
            <person name="Lyons J.B."/>
            <person name="Prochnik S.E."/>
            <person name="Wu G.A."/>
            <person name="Ha C.M."/>
            <person name="Edsinger-Gonzales E."/>
            <person name="Grimwood J."/>
            <person name="Schmutz J."/>
            <person name="Rabbi I.Y."/>
            <person name="Egesi C."/>
            <person name="Nauluvula P."/>
            <person name="Lebot V."/>
            <person name="Ndunguru J."/>
            <person name="Mkamilo G."/>
            <person name="Bart R.S."/>
            <person name="Setter T.L."/>
            <person name="Gleadow R.M."/>
            <person name="Kulakow P."/>
            <person name="Ferguson M.E."/>
            <person name="Rounsley S."/>
            <person name="Rokhsar D.S."/>
        </authorList>
    </citation>
    <scope>NUCLEOTIDE SEQUENCE [LARGE SCALE GENOMIC DNA]</scope>
    <source>
        <strain evidence="2">cv. AM560-2</strain>
    </source>
</reference>
<comment type="caution">
    <text evidence="1">The sequence shown here is derived from an EMBL/GenBank/DDBJ whole genome shotgun (WGS) entry which is preliminary data.</text>
</comment>
<proteinExistence type="predicted"/>
<protein>
    <submittedName>
        <fullName evidence="1">Uncharacterized protein</fullName>
    </submittedName>
</protein>
<name>A0ACB7IBG2_MANES</name>
<evidence type="ECO:0000313" key="2">
    <source>
        <dbReference type="Proteomes" id="UP000091857"/>
    </source>
</evidence>
<sequence>METMVWFGGIHRSESFFGEAVPRTGDPKLSGQDLFIEGRRTWDDGKVCSLFGERDRRAILSISLGRSNVDDRLIWIKEKRYLYTVNSAYYVCLEFPGKGKRFLMGQWVNWSCIWRSHNYI</sequence>
<accession>A0ACB7IBG2</accession>
<keyword evidence="2" id="KW-1185">Reference proteome</keyword>
<gene>
    <name evidence="1" type="ORF">MANES_01G078950v8</name>
</gene>
<dbReference type="EMBL" id="CM004387">
    <property type="protein sequence ID" value="KAG8662232.1"/>
    <property type="molecule type" value="Genomic_DNA"/>
</dbReference>
<dbReference type="Proteomes" id="UP000091857">
    <property type="component" value="Chromosome 1"/>
</dbReference>